<protein>
    <submittedName>
        <fullName evidence="3">GGDEF domain-containing protein</fullName>
    </submittedName>
</protein>
<keyword evidence="1" id="KW-0812">Transmembrane</keyword>
<comment type="caution">
    <text evidence="3">The sequence shown here is derived from an EMBL/GenBank/DDBJ whole genome shotgun (WGS) entry which is preliminary data.</text>
</comment>
<dbReference type="Gene3D" id="3.30.70.270">
    <property type="match status" value="1"/>
</dbReference>
<dbReference type="PANTHER" id="PTHR46663:SF2">
    <property type="entry name" value="GGDEF DOMAIN-CONTAINING PROTEIN"/>
    <property type="match status" value="1"/>
</dbReference>
<dbReference type="SMART" id="SM00267">
    <property type="entry name" value="GGDEF"/>
    <property type="match status" value="1"/>
</dbReference>
<gene>
    <name evidence="3" type="ORF">HUK38_08875</name>
</gene>
<dbReference type="InterPro" id="IPR043128">
    <property type="entry name" value="Rev_trsase/Diguanyl_cyclase"/>
</dbReference>
<dbReference type="InterPro" id="IPR029787">
    <property type="entry name" value="Nucleotide_cyclase"/>
</dbReference>
<dbReference type="NCBIfam" id="TIGR00254">
    <property type="entry name" value="GGDEF"/>
    <property type="match status" value="1"/>
</dbReference>
<proteinExistence type="predicted"/>
<dbReference type="Pfam" id="PF00990">
    <property type="entry name" value="GGDEF"/>
    <property type="match status" value="1"/>
</dbReference>
<reference evidence="3 4" key="1">
    <citation type="journal article" date="2020" name="Arch. Microbiol.">
        <title>The genome sequence of the giant phototrophic gammaproteobacterium Thiospirillum jenense gives insight into its physiological properties and phylogenetic relationships.</title>
        <authorList>
            <person name="Imhoff J.F."/>
            <person name="Meyer T.E."/>
            <person name="Kyndt J.A."/>
        </authorList>
    </citation>
    <scope>NUCLEOTIDE SEQUENCE [LARGE SCALE GENOMIC DNA]</scope>
    <source>
        <strain evidence="3 4">DSM 216</strain>
    </source>
</reference>
<evidence type="ECO:0000313" key="3">
    <source>
        <dbReference type="EMBL" id="MBB1126345.1"/>
    </source>
</evidence>
<sequence length="220" mass="25138">MFSPQQPHWQQLLIVMGSVFTVCLIAIWLSVLSFVKQHRYKARLELLSHYDHLTELPNRTLFFDRLERLHMHVKRYQRRYGLIVVALDGIKNINDRLGHHVGNELLLRVARMLTNSLRQSDTVARLSNYEFAVLLTEIRDPPAALWLGKKVAAALKAPIRLSTGEVELDVSVGVAVFPEHSQDAEEIFRLAYQAMLQVKRLDGESCLGASPQISSLMKEQ</sequence>
<evidence type="ECO:0000313" key="4">
    <source>
        <dbReference type="Proteomes" id="UP000548632"/>
    </source>
</evidence>
<feature type="transmembrane region" description="Helical" evidence="1">
    <location>
        <begin position="12"/>
        <end position="35"/>
    </location>
</feature>
<dbReference type="CDD" id="cd01949">
    <property type="entry name" value="GGDEF"/>
    <property type="match status" value="1"/>
</dbReference>
<dbReference type="SUPFAM" id="SSF55073">
    <property type="entry name" value="Nucleotide cyclase"/>
    <property type="match status" value="1"/>
</dbReference>
<dbReference type="AlphaFoldDB" id="A0A839HBF0"/>
<dbReference type="InterPro" id="IPR000160">
    <property type="entry name" value="GGDEF_dom"/>
</dbReference>
<dbReference type="PANTHER" id="PTHR46663">
    <property type="entry name" value="DIGUANYLATE CYCLASE DGCT-RELATED"/>
    <property type="match status" value="1"/>
</dbReference>
<evidence type="ECO:0000259" key="2">
    <source>
        <dbReference type="PROSITE" id="PS50887"/>
    </source>
</evidence>
<dbReference type="PROSITE" id="PS50887">
    <property type="entry name" value="GGDEF"/>
    <property type="match status" value="1"/>
</dbReference>
<accession>A0A839HBF0</accession>
<dbReference type="InterPro" id="IPR052163">
    <property type="entry name" value="DGC-Regulatory_Protein"/>
</dbReference>
<organism evidence="3 4">
    <name type="scientific">Thiospirillum jenense</name>
    <dbReference type="NCBI Taxonomy" id="1653858"/>
    <lineage>
        <taxon>Bacteria</taxon>
        <taxon>Pseudomonadati</taxon>
        <taxon>Pseudomonadota</taxon>
        <taxon>Gammaproteobacteria</taxon>
        <taxon>Chromatiales</taxon>
        <taxon>Chromatiaceae</taxon>
        <taxon>Thiospirillum</taxon>
    </lineage>
</organism>
<feature type="domain" description="GGDEF" evidence="2">
    <location>
        <begin position="78"/>
        <end position="212"/>
    </location>
</feature>
<dbReference type="EMBL" id="JABVCQ010000017">
    <property type="protein sequence ID" value="MBB1126345.1"/>
    <property type="molecule type" value="Genomic_DNA"/>
</dbReference>
<name>A0A839HBF0_9GAMM</name>
<dbReference type="Proteomes" id="UP000548632">
    <property type="component" value="Unassembled WGS sequence"/>
</dbReference>
<evidence type="ECO:0000256" key="1">
    <source>
        <dbReference type="SAM" id="Phobius"/>
    </source>
</evidence>
<keyword evidence="1" id="KW-1133">Transmembrane helix</keyword>
<keyword evidence="4" id="KW-1185">Reference proteome</keyword>
<keyword evidence="1" id="KW-0472">Membrane</keyword>